<keyword evidence="2" id="KW-0408">Iron</keyword>
<name>A0AAW0JSY6_QUESU</name>
<dbReference type="Proteomes" id="UP000237347">
    <property type="component" value="Unassembled WGS sequence"/>
</dbReference>
<gene>
    <name evidence="4" type="ORF">CFP56_028548</name>
</gene>
<sequence length="141" mass="16413">MVVPSKVSVQGTKKTSVLNCIDLSNADVHQSFSLLKQEFMDEVFAQSRRMFEQPLSEKMKHLRNEKHRGYTPILDELLDPENQLKRFVFCHQVSPFFFQLGDYKEGYYIGEEVAEGDPKAEKPFYGPNVWPERDNERIIGP</sequence>
<keyword evidence="1" id="KW-0479">Metal-binding</keyword>
<protein>
    <recommendedName>
        <fullName evidence="3">Non-haem dioxygenase N-terminal domain-containing protein</fullName>
    </recommendedName>
</protein>
<feature type="domain" description="Non-haem dioxygenase N-terminal" evidence="3">
    <location>
        <begin position="36"/>
        <end position="132"/>
    </location>
</feature>
<dbReference type="Pfam" id="PF14226">
    <property type="entry name" value="DIOX_N"/>
    <property type="match status" value="1"/>
</dbReference>
<organism evidence="4 5">
    <name type="scientific">Quercus suber</name>
    <name type="common">Cork oak</name>
    <dbReference type="NCBI Taxonomy" id="58331"/>
    <lineage>
        <taxon>Eukaryota</taxon>
        <taxon>Viridiplantae</taxon>
        <taxon>Streptophyta</taxon>
        <taxon>Embryophyta</taxon>
        <taxon>Tracheophyta</taxon>
        <taxon>Spermatophyta</taxon>
        <taxon>Magnoliopsida</taxon>
        <taxon>eudicotyledons</taxon>
        <taxon>Gunneridae</taxon>
        <taxon>Pentapetalae</taxon>
        <taxon>rosids</taxon>
        <taxon>fabids</taxon>
        <taxon>Fagales</taxon>
        <taxon>Fagaceae</taxon>
        <taxon>Quercus</taxon>
    </lineage>
</organism>
<reference evidence="4 5" key="1">
    <citation type="journal article" date="2018" name="Sci. Data">
        <title>The draft genome sequence of cork oak.</title>
        <authorList>
            <person name="Ramos A.M."/>
            <person name="Usie A."/>
            <person name="Barbosa P."/>
            <person name="Barros P.M."/>
            <person name="Capote T."/>
            <person name="Chaves I."/>
            <person name="Simoes F."/>
            <person name="Abreu I."/>
            <person name="Carrasquinho I."/>
            <person name="Faro C."/>
            <person name="Guimaraes J.B."/>
            <person name="Mendonca D."/>
            <person name="Nobrega F."/>
            <person name="Rodrigues L."/>
            <person name="Saibo N.J.M."/>
            <person name="Varela M.C."/>
            <person name="Egas C."/>
            <person name="Matos J."/>
            <person name="Miguel C.M."/>
            <person name="Oliveira M.M."/>
            <person name="Ricardo C.P."/>
            <person name="Goncalves S."/>
        </authorList>
    </citation>
    <scope>NUCLEOTIDE SEQUENCE [LARGE SCALE GENOMIC DNA]</scope>
    <source>
        <strain evidence="5">cv. HL8</strain>
    </source>
</reference>
<dbReference type="InterPro" id="IPR027443">
    <property type="entry name" value="IPNS-like_sf"/>
</dbReference>
<dbReference type="SUPFAM" id="SSF51197">
    <property type="entry name" value="Clavaminate synthase-like"/>
    <property type="match status" value="1"/>
</dbReference>
<dbReference type="EMBL" id="PKMF04000468">
    <property type="protein sequence ID" value="KAK7830147.1"/>
    <property type="molecule type" value="Genomic_DNA"/>
</dbReference>
<evidence type="ECO:0000256" key="2">
    <source>
        <dbReference type="ARBA" id="ARBA00023004"/>
    </source>
</evidence>
<evidence type="ECO:0000256" key="1">
    <source>
        <dbReference type="ARBA" id="ARBA00022723"/>
    </source>
</evidence>
<dbReference type="Gene3D" id="2.60.120.330">
    <property type="entry name" value="B-lactam Antibiotic, Isopenicillin N Synthase, Chain"/>
    <property type="match status" value="1"/>
</dbReference>
<evidence type="ECO:0000259" key="3">
    <source>
        <dbReference type="Pfam" id="PF14226"/>
    </source>
</evidence>
<proteinExistence type="predicted"/>
<accession>A0AAW0JSY6</accession>
<comment type="caution">
    <text evidence="4">The sequence shown here is derived from an EMBL/GenBank/DDBJ whole genome shotgun (WGS) entry which is preliminary data.</text>
</comment>
<dbReference type="InterPro" id="IPR026992">
    <property type="entry name" value="DIOX_N"/>
</dbReference>
<dbReference type="AlphaFoldDB" id="A0AAW0JSY6"/>
<evidence type="ECO:0000313" key="4">
    <source>
        <dbReference type="EMBL" id="KAK7830147.1"/>
    </source>
</evidence>
<dbReference type="GO" id="GO:0046872">
    <property type="term" value="F:metal ion binding"/>
    <property type="evidence" value="ECO:0007669"/>
    <property type="project" value="UniProtKB-KW"/>
</dbReference>
<keyword evidence="5" id="KW-1185">Reference proteome</keyword>
<evidence type="ECO:0000313" key="5">
    <source>
        <dbReference type="Proteomes" id="UP000237347"/>
    </source>
</evidence>